<dbReference type="GO" id="GO:0003677">
    <property type="term" value="F:DNA binding"/>
    <property type="evidence" value="ECO:0007669"/>
    <property type="project" value="UniProtKB-KW"/>
</dbReference>
<dbReference type="EMBL" id="JAMRDG010000002">
    <property type="protein sequence ID" value="KAJ3690650.1"/>
    <property type="molecule type" value="Genomic_DNA"/>
</dbReference>
<gene>
    <name evidence="11" type="ORF">LUZ61_019814</name>
</gene>
<dbReference type="Proteomes" id="UP001210211">
    <property type="component" value="Unassembled WGS sequence"/>
</dbReference>
<evidence type="ECO:0000256" key="6">
    <source>
        <dbReference type="ARBA" id="ARBA00023163"/>
    </source>
</evidence>
<keyword evidence="5" id="KW-0010">Activator</keyword>
<dbReference type="InterPro" id="IPR001471">
    <property type="entry name" value="AP2/ERF_dom"/>
</dbReference>
<dbReference type="AlphaFoldDB" id="A0AAD5ZC36"/>
<evidence type="ECO:0000259" key="10">
    <source>
        <dbReference type="PROSITE" id="PS51032"/>
    </source>
</evidence>
<dbReference type="GO" id="GO:0005634">
    <property type="term" value="C:nucleus"/>
    <property type="evidence" value="ECO:0007669"/>
    <property type="project" value="UniProtKB-SubCell"/>
</dbReference>
<keyword evidence="3" id="KW-0346">Stress response</keyword>
<evidence type="ECO:0000313" key="11">
    <source>
        <dbReference type="EMBL" id="KAJ3690650.1"/>
    </source>
</evidence>
<evidence type="ECO:0000256" key="5">
    <source>
        <dbReference type="ARBA" id="ARBA00023159"/>
    </source>
</evidence>
<evidence type="ECO:0000256" key="9">
    <source>
        <dbReference type="SAM" id="MobiDB-lite"/>
    </source>
</evidence>
<evidence type="ECO:0000313" key="12">
    <source>
        <dbReference type="Proteomes" id="UP001210211"/>
    </source>
</evidence>
<feature type="region of interest" description="Disordered" evidence="9">
    <location>
        <begin position="1"/>
        <end position="31"/>
    </location>
</feature>
<keyword evidence="2" id="KW-0805">Transcription regulation</keyword>
<dbReference type="GO" id="GO:0003700">
    <property type="term" value="F:DNA-binding transcription factor activity"/>
    <property type="evidence" value="ECO:0007669"/>
    <property type="project" value="InterPro"/>
</dbReference>
<keyword evidence="12" id="KW-1185">Reference proteome</keyword>
<dbReference type="InterPro" id="IPR036955">
    <property type="entry name" value="AP2/ERF_dom_sf"/>
</dbReference>
<feature type="domain" description="AP2/ERF" evidence="10">
    <location>
        <begin position="35"/>
        <end position="93"/>
    </location>
</feature>
<dbReference type="CDD" id="cd00018">
    <property type="entry name" value="AP2"/>
    <property type="match status" value="1"/>
</dbReference>
<proteinExistence type="inferred from homology"/>
<evidence type="ECO:0000256" key="3">
    <source>
        <dbReference type="ARBA" id="ARBA00023016"/>
    </source>
</evidence>
<protein>
    <recommendedName>
        <fullName evidence="10">AP2/ERF domain-containing protein</fullName>
    </recommendedName>
</protein>
<accession>A0AAD5ZC36</accession>
<evidence type="ECO:0000256" key="8">
    <source>
        <dbReference type="ARBA" id="ARBA00024343"/>
    </source>
</evidence>
<organism evidence="11 12">
    <name type="scientific">Rhynchospora tenuis</name>
    <dbReference type="NCBI Taxonomy" id="198213"/>
    <lineage>
        <taxon>Eukaryota</taxon>
        <taxon>Viridiplantae</taxon>
        <taxon>Streptophyta</taxon>
        <taxon>Embryophyta</taxon>
        <taxon>Tracheophyta</taxon>
        <taxon>Spermatophyta</taxon>
        <taxon>Magnoliopsida</taxon>
        <taxon>Liliopsida</taxon>
        <taxon>Poales</taxon>
        <taxon>Cyperaceae</taxon>
        <taxon>Cyperoideae</taxon>
        <taxon>Rhynchosporeae</taxon>
        <taxon>Rhynchospora</taxon>
    </lineage>
</organism>
<comment type="subcellular location">
    <subcellularLocation>
        <location evidence="1">Nucleus</location>
    </subcellularLocation>
</comment>
<keyword evidence="6" id="KW-0804">Transcription</keyword>
<feature type="region of interest" description="Disordered" evidence="9">
    <location>
        <begin position="127"/>
        <end position="161"/>
    </location>
</feature>
<dbReference type="SMART" id="SM00380">
    <property type="entry name" value="AP2"/>
    <property type="match status" value="1"/>
</dbReference>
<name>A0AAD5ZC36_9POAL</name>
<feature type="compositionally biased region" description="Low complexity" evidence="9">
    <location>
        <begin position="127"/>
        <end position="140"/>
    </location>
</feature>
<comment type="caution">
    <text evidence="11">The sequence shown here is derived from an EMBL/GenBank/DDBJ whole genome shotgun (WGS) entry which is preliminary data.</text>
</comment>
<dbReference type="Pfam" id="PF00847">
    <property type="entry name" value="AP2"/>
    <property type="match status" value="1"/>
</dbReference>
<dbReference type="PRINTS" id="PR00367">
    <property type="entry name" value="ETHRSPELEMNT"/>
</dbReference>
<evidence type="ECO:0000256" key="7">
    <source>
        <dbReference type="ARBA" id="ARBA00023242"/>
    </source>
</evidence>
<keyword evidence="4" id="KW-0238">DNA-binding</keyword>
<evidence type="ECO:0000256" key="4">
    <source>
        <dbReference type="ARBA" id="ARBA00023125"/>
    </source>
</evidence>
<dbReference type="PANTHER" id="PTHR31839">
    <property type="entry name" value="DEHYDRATION-RESPONSIVE ELEMENT-BINDING PROTEIN 1D"/>
    <property type="match status" value="1"/>
</dbReference>
<evidence type="ECO:0000256" key="2">
    <source>
        <dbReference type="ARBA" id="ARBA00023015"/>
    </source>
</evidence>
<dbReference type="PANTHER" id="PTHR31839:SF57">
    <property type="entry name" value="DEHYDRATION-RESPONSIVE ELEMENT-BINDING PROTEIN 1B"/>
    <property type="match status" value="1"/>
</dbReference>
<sequence length="218" mass="23917">MESSSSSSSDYSTVWSAPPKKPSGRTKFRETRHPVYRGVRRRGTSNRWVCEVRNPNNKTRIWLGTFPTADMAARAHDVAAIAFKGHSACLNFADSAWLLNIPHSFSSVKEMKQAGIEAAEALHSSNSLDSAHDASSSASSTETVDDYKEVVSSSPPVSTTNFEGINDNQMELCWDENGDMNLGLYYASLAEAMMLAPPVECFGDLDDNHWGTTVSLWS</sequence>
<dbReference type="InterPro" id="IPR016177">
    <property type="entry name" value="DNA-bd_dom_sf"/>
</dbReference>
<dbReference type="PROSITE" id="PS51032">
    <property type="entry name" value="AP2_ERF"/>
    <property type="match status" value="1"/>
</dbReference>
<dbReference type="SUPFAM" id="SSF54171">
    <property type="entry name" value="DNA-binding domain"/>
    <property type="match status" value="1"/>
</dbReference>
<keyword evidence="7" id="KW-0539">Nucleus</keyword>
<evidence type="ECO:0000256" key="1">
    <source>
        <dbReference type="ARBA" id="ARBA00004123"/>
    </source>
</evidence>
<comment type="similarity">
    <text evidence="8">Belongs to the AP2/ERF transcription factor family. ERF subfamily.</text>
</comment>
<dbReference type="InterPro" id="IPR045277">
    <property type="entry name" value="DRE1A-I"/>
</dbReference>
<dbReference type="Gene3D" id="3.30.730.10">
    <property type="entry name" value="AP2/ERF domain"/>
    <property type="match status" value="1"/>
</dbReference>
<reference evidence="11 12" key="1">
    <citation type="journal article" date="2022" name="Cell">
        <title>Repeat-based holocentromeres influence genome architecture and karyotype evolution.</title>
        <authorList>
            <person name="Hofstatter P.G."/>
            <person name="Thangavel G."/>
            <person name="Lux T."/>
            <person name="Neumann P."/>
            <person name="Vondrak T."/>
            <person name="Novak P."/>
            <person name="Zhang M."/>
            <person name="Costa L."/>
            <person name="Castellani M."/>
            <person name="Scott A."/>
            <person name="Toegelov H."/>
            <person name="Fuchs J."/>
            <person name="Mata-Sucre Y."/>
            <person name="Dias Y."/>
            <person name="Vanzela A.L.L."/>
            <person name="Huettel B."/>
            <person name="Almeida C.C.S."/>
            <person name="Simkova H."/>
            <person name="Souza G."/>
            <person name="Pedrosa-Harand A."/>
            <person name="Macas J."/>
            <person name="Mayer K.F.X."/>
            <person name="Houben A."/>
            <person name="Marques A."/>
        </authorList>
    </citation>
    <scope>NUCLEOTIDE SEQUENCE [LARGE SCALE GENOMIC DNA]</scope>
    <source>
        <strain evidence="11">RhyTen1mFocal</strain>
    </source>
</reference>